<keyword evidence="1" id="KW-0805">Transcription regulation</keyword>
<dbReference type="PRINTS" id="PR00032">
    <property type="entry name" value="HTHARAC"/>
</dbReference>
<dbReference type="PROSITE" id="PS00041">
    <property type="entry name" value="HTH_ARAC_FAMILY_1"/>
    <property type="match status" value="1"/>
</dbReference>
<dbReference type="Proteomes" id="UP000654720">
    <property type="component" value="Chromosome"/>
</dbReference>
<dbReference type="InterPro" id="IPR018062">
    <property type="entry name" value="HTH_AraC-typ_CS"/>
</dbReference>
<dbReference type="Gene3D" id="1.10.10.60">
    <property type="entry name" value="Homeodomain-like"/>
    <property type="match status" value="1"/>
</dbReference>
<dbReference type="PANTHER" id="PTHR43280:SF32">
    <property type="entry name" value="TRANSCRIPTIONAL REGULATORY PROTEIN"/>
    <property type="match status" value="1"/>
</dbReference>
<reference evidence="6 7" key="1">
    <citation type="submission" date="2021-02" db="EMBL/GenBank/DDBJ databases">
        <title>FDA dAtabase for Regulatory Grade micrObial Sequences (FDA-ARGOS): Supporting development and validation of Infectious Disease Dx tests.</title>
        <authorList>
            <person name="Carlson P."/>
            <person name="Fischbach M."/>
            <person name="Hastie J."/>
            <person name="Bilen M."/>
            <person name="Cheng A."/>
            <person name="Tallon L."/>
            <person name="Sadzewicz L."/>
            <person name="Zhao X."/>
            <person name="Boylan J."/>
            <person name="Ott S."/>
            <person name="Bowen H."/>
            <person name="Vavikolanu K."/>
            <person name="Mehta A."/>
            <person name="Aluvathingal J."/>
            <person name="Nadendla S."/>
            <person name="Yan Y."/>
            <person name="Sichtig H."/>
        </authorList>
    </citation>
    <scope>NUCLEOTIDE SEQUENCE [LARGE SCALE GENOMIC DNA]</scope>
    <source>
        <strain evidence="6 7">FDAARGOS_1229</strain>
    </source>
</reference>
<accession>A0ABX7H9D3</accession>
<feature type="compositionally biased region" description="Basic and acidic residues" evidence="4">
    <location>
        <begin position="1"/>
        <end position="15"/>
    </location>
</feature>
<dbReference type="InterPro" id="IPR009057">
    <property type="entry name" value="Homeodomain-like_sf"/>
</dbReference>
<keyword evidence="2" id="KW-0238">DNA-binding</keyword>
<evidence type="ECO:0000259" key="5">
    <source>
        <dbReference type="PROSITE" id="PS01124"/>
    </source>
</evidence>
<dbReference type="SUPFAM" id="SSF46689">
    <property type="entry name" value="Homeodomain-like"/>
    <property type="match status" value="1"/>
</dbReference>
<gene>
    <name evidence="6" type="ORF">I6J59_05630</name>
</gene>
<evidence type="ECO:0000256" key="1">
    <source>
        <dbReference type="ARBA" id="ARBA00023015"/>
    </source>
</evidence>
<dbReference type="InterPro" id="IPR018060">
    <property type="entry name" value="HTH_AraC"/>
</dbReference>
<dbReference type="PROSITE" id="PS01124">
    <property type="entry name" value="HTH_ARAC_FAMILY_2"/>
    <property type="match status" value="1"/>
</dbReference>
<evidence type="ECO:0000256" key="4">
    <source>
        <dbReference type="SAM" id="MobiDB-lite"/>
    </source>
</evidence>
<sequence>MSEGRRSLHSDKRNSTDFTNPIAMTIPPQKIESISQLNTLIGQKTLHPLLSIIDLAEATRLDQLSISGDFYALFFKQVQCGDFRFGRRCHDFQSCTLAFKAPGQTIDINRHDAPEQTSILGITFHPKVFNETPLICKKSEYSFFSYQENESLHLSEREKQIILGCMSNFQKELQRDIDRFSLRLLAVHLELLLDYCLRFYERQFITRCNINNDILAYFNQLLEQYLQAEHGVKTELRSIEYVHERIPQSIAYLNDLVRVETGKTLREHVRLKKIDMAKHLVTSSNKTISEIALALGFPNTQTFLCLFKKLVGCSPNEYRQQGNNKPN</sequence>
<name>A0ABX7H9D3_9BACT</name>
<organism evidence="6 7">
    <name type="scientific">Butyricimonas virosa</name>
    <dbReference type="NCBI Taxonomy" id="544645"/>
    <lineage>
        <taxon>Bacteria</taxon>
        <taxon>Pseudomonadati</taxon>
        <taxon>Bacteroidota</taxon>
        <taxon>Bacteroidia</taxon>
        <taxon>Bacteroidales</taxon>
        <taxon>Odoribacteraceae</taxon>
        <taxon>Butyricimonas</taxon>
    </lineage>
</organism>
<dbReference type="RefSeq" id="WP_147356055.1">
    <property type="nucleotide sequence ID" value="NZ_CAJKXH010000045.1"/>
</dbReference>
<evidence type="ECO:0000256" key="3">
    <source>
        <dbReference type="ARBA" id="ARBA00023163"/>
    </source>
</evidence>
<feature type="region of interest" description="Disordered" evidence="4">
    <location>
        <begin position="1"/>
        <end position="22"/>
    </location>
</feature>
<proteinExistence type="predicted"/>
<keyword evidence="7" id="KW-1185">Reference proteome</keyword>
<evidence type="ECO:0000313" key="7">
    <source>
        <dbReference type="Proteomes" id="UP000654720"/>
    </source>
</evidence>
<keyword evidence="3" id="KW-0804">Transcription</keyword>
<evidence type="ECO:0000256" key="2">
    <source>
        <dbReference type="ARBA" id="ARBA00023125"/>
    </source>
</evidence>
<feature type="domain" description="HTH araC/xylS-type" evidence="5">
    <location>
        <begin position="220"/>
        <end position="321"/>
    </location>
</feature>
<dbReference type="SMART" id="SM00342">
    <property type="entry name" value="HTH_ARAC"/>
    <property type="match status" value="1"/>
</dbReference>
<dbReference type="Pfam" id="PF12833">
    <property type="entry name" value="HTH_18"/>
    <property type="match status" value="1"/>
</dbReference>
<dbReference type="InterPro" id="IPR020449">
    <property type="entry name" value="Tscrpt_reg_AraC-type_HTH"/>
</dbReference>
<protein>
    <submittedName>
        <fullName evidence="6">Helix-turn-helix transcriptional regulator</fullName>
    </submittedName>
</protein>
<evidence type="ECO:0000313" key="6">
    <source>
        <dbReference type="EMBL" id="QRO51097.1"/>
    </source>
</evidence>
<dbReference type="GeneID" id="93096033"/>
<dbReference type="EMBL" id="CP069450">
    <property type="protein sequence ID" value="QRO51097.1"/>
    <property type="molecule type" value="Genomic_DNA"/>
</dbReference>
<dbReference type="PANTHER" id="PTHR43280">
    <property type="entry name" value="ARAC-FAMILY TRANSCRIPTIONAL REGULATOR"/>
    <property type="match status" value="1"/>
</dbReference>